<name>A0A2U1D5B0_9LACO</name>
<evidence type="ECO:0000313" key="4">
    <source>
        <dbReference type="EMBL" id="PVY82840.1"/>
    </source>
</evidence>
<keyword evidence="2" id="KW-0812">Transmembrane</keyword>
<dbReference type="GO" id="GO:0080120">
    <property type="term" value="P:CAAX-box protein maturation"/>
    <property type="evidence" value="ECO:0007669"/>
    <property type="project" value="UniProtKB-ARBA"/>
</dbReference>
<reference evidence="4 5" key="1">
    <citation type="submission" date="2018-04" db="EMBL/GenBank/DDBJ databases">
        <title>Genomic Encyclopedia of Type Strains, Phase IV (KMG-IV): sequencing the most valuable type-strain genomes for metagenomic binning, comparative biology and taxonomic classification.</title>
        <authorList>
            <person name="Goeker M."/>
        </authorList>
    </citation>
    <scope>NUCLEOTIDE SEQUENCE [LARGE SCALE GENOMIC DNA]</scope>
    <source>
        <strain evidence="4 5">DSM 28795</strain>
    </source>
</reference>
<dbReference type="OrthoDB" id="8607342at2"/>
<feature type="transmembrane region" description="Helical" evidence="2">
    <location>
        <begin position="12"/>
        <end position="38"/>
    </location>
</feature>
<dbReference type="GO" id="GO:0004175">
    <property type="term" value="F:endopeptidase activity"/>
    <property type="evidence" value="ECO:0007669"/>
    <property type="project" value="UniProtKB-ARBA"/>
</dbReference>
<sequence>MFFKPNAPKLGFNWYFTAIATFIFLIIVEQLAFLPVSFLEHVGNSLEPAILLGLLSFVSFTAVIALIYYFYHKVYTQASHRVTKSDWLLILKCCLVFYPLSCLLLYLNQHLFGHETSLNQEQIMQMMDTNQASAIVINILAVFFIPIAEELIFRGFLMKGICTNLKPIYAIIISGITFGALHSTSNILEFAVYAAFGMTLGYIFNKTNKIEVPIVLHMCNNGLSTLLSLF</sequence>
<comment type="similarity">
    <text evidence="1">Belongs to the UPF0177 family.</text>
</comment>
<evidence type="ECO:0000256" key="1">
    <source>
        <dbReference type="ARBA" id="ARBA00009067"/>
    </source>
</evidence>
<protein>
    <recommendedName>
        <fullName evidence="3">CAAX prenyl protease 2/Lysostaphin resistance protein A-like domain-containing protein</fullName>
    </recommendedName>
</protein>
<dbReference type="RefSeq" id="WP_089940340.1">
    <property type="nucleotide sequence ID" value="NZ_CAKOEX010000010.1"/>
</dbReference>
<evidence type="ECO:0000313" key="5">
    <source>
        <dbReference type="Proteomes" id="UP000245433"/>
    </source>
</evidence>
<dbReference type="InterPro" id="IPR052710">
    <property type="entry name" value="CAAX_protease"/>
</dbReference>
<evidence type="ECO:0000259" key="3">
    <source>
        <dbReference type="Pfam" id="PF02517"/>
    </source>
</evidence>
<comment type="caution">
    <text evidence="4">The sequence shown here is derived from an EMBL/GenBank/DDBJ whole genome shotgun (WGS) entry which is preliminary data.</text>
</comment>
<accession>A0A2U1D5B0</accession>
<keyword evidence="5" id="KW-1185">Reference proteome</keyword>
<proteinExistence type="inferred from homology"/>
<dbReference type="Proteomes" id="UP000245433">
    <property type="component" value="Unassembled WGS sequence"/>
</dbReference>
<feature type="transmembrane region" description="Helical" evidence="2">
    <location>
        <begin position="87"/>
        <end position="107"/>
    </location>
</feature>
<feature type="transmembrane region" description="Helical" evidence="2">
    <location>
        <begin position="50"/>
        <end position="71"/>
    </location>
</feature>
<keyword evidence="2" id="KW-1133">Transmembrane helix</keyword>
<gene>
    <name evidence="4" type="ORF">C7384_11034</name>
</gene>
<dbReference type="Pfam" id="PF02517">
    <property type="entry name" value="Rce1-like"/>
    <property type="match status" value="1"/>
</dbReference>
<feature type="transmembrane region" description="Helical" evidence="2">
    <location>
        <begin position="187"/>
        <end position="204"/>
    </location>
</feature>
<evidence type="ECO:0000256" key="2">
    <source>
        <dbReference type="SAM" id="Phobius"/>
    </source>
</evidence>
<keyword evidence="2" id="KW-0472">Membrane</keyword>
<dbReference type="AlphaFoldDB" id="A0A2U1D5B0"/>
<feature type="domain" description="CAAX prenyl protease 2/Lysostaphin resistance protein A-like" evidence="3">
    <location>
        <begin position="134"/>
        <end position="222"/>
    </location>
</feature>
<organism evidence="4 5">
    <name type="scientific">Convivina intestini</name>
    <dbReference type="NCBI Taxonomy" id="1505726"/>
    <lineage>
        <taxon>Bacteria</taxon>
        <taxon>Bacillati</taxon>
        <taxon>Bacillota</taxon>
        <taxon>Bacilli</taxon>
        <taxon>Lactobacillales</taxon>
        <taxon>Lactobacillaceae</taxon>
        <taxon>Convivina</taxon>
    </lineage>
</organism>
<dbReference type="PANTHER" id="PTHR36435:SF1">
    <property type="entry name" value="CAAX AMINO TERMINAL PROTEASE FAMILY PROTEIN"/>
    <property type="match status" value="1"/>
</dbReference>
<feature type="transmembrane region" description="Helical" evidence="2">
    <location>
        <begin position="165"/>
        <end position="181"/>
    </location>
</feature>
<dbReference type="EMBL" id="QEKT01000010">
    <property type="protein sequence ID" value="PVY82840.1"/>
    <property type="molecule type" value="Genomic_DNA"/>
</dbReference>
<dbReference type="PANTHER" id="PTHR36435">
    <property type="entry name" value="SLR1288 PROTEIN"/>
    <property type="match status" value="1"/>
</dbReference>
<feature type="transmembrane region" description="Helical" evidence="2">
    <location>
        <begin position="132"/>
        <end position="153"/>
    </location>
</feature>
<dbReference type="InterPro" id="IPR003675">
    <property type="entry name" value="Rce1/LyrA-like_dom"/>
</dbReference>